<evidence type="ECO:0000313" key="2">
    <source>
        <dbReference type="EMBL" id="KAH7374678.1"/>
    </source>
</evidence>
<dbReference type="AlphaFoldDB" id="A0A8K0TM17"/>
<name>A0A8K0TM17_9PEZI</name>
<keyword evidence="3" id="KW-1185">Reference proteome</keyword>
<proteinExistence type="predicted"/>
<dbReference type="Proteomes" id="UP000813385">
    <property type="component" value="Unassembled WGS sequence"/>
</dbReference>
<organism evidence="2 3">
    <name type="scientific">Plectosphaerella cucumerina</name>
    <dbReference type="NCBI Taxonomy" id="40658"/>
    <lineage>
        <taxon>Eukaryota</taxon>
        <taxon>Fungi</taxon>
        <taxon>Dikarya</taxon>
        <taxon>Ascomycota</taxon>
        <taxon>Pezizomycotina</taxon>
        <taxon>Sordariomycetes</taxon>
        <taxon>Hypocreomycetidae</taxon>
        <taxon>Glomerellales</taxon>
        <taxon>Plectosphaerellaceae</taxon>
        <taxon>Plectosphaerella</taxon>
    </lineage>
</organism>
<sequence length="200" mass="22026">MPKSVVFGGPVCIWQSSACPLNTITRLRTRITAPTIRATSPARALVSRDGRRSPKKGARQEELLQLLSVGYDGVRGQSPIEGQGSTPAGPRAGQRHVAVDRRHPRALLFLERESSHERPYSRLCVSFPTLWNRRLGNRLKAAQSHDDDRPAAACSKQSSRQETKEIDSPFVVESLEHTFTLGNHNRRDPRAGVGCAGSRA</sequence>
<reference evidence="2" key="1">
    <citation type="journal article" date="2021" name="Nat. Commun.">
        <title>Genetic determinants of endophytism in the Arabidopsis root mycobiome.</title>
        <authorList>
            <person name="Mesny F."/>
            <person name="Miyauchi S."/>
            <person name="Thiergart T."/>
            <person name="Pickel B."/>
            <person name="Atanasova L."/>
            <person name="Karlsson M."/>
            <person name="Huettel B."/>
            <person name="Barry K.W."/>
            <person name="Haridas S."/>
            <person name="Chen C."/>
            <person name="Bauer D."/>
            <person name="Andreopoulos W."/>
            <person name="Pangilinan J."/>
            <person name="LaButti K."/>
            <person name="Riley R."/>
            <person name="Lipzen A."/>
            <person name="Clum A."/>
            <person name="Drula E."/>
            <person name="Henrissat B."/>
            <person name="Kohler A."/>
            <person name="Grigoriev I.V."/>
            <person name="Martin F.M."/>
            <person name="Hacquard S."/>
        </authorList>
    </citation>
    <scope>NUCLEOTIDE SEQUENCE</scope>
    <source>
        <strain evidence="2">MPI-CAGE-AT-0016</strain>
    </source>
</reference>
<feature type="region of interest" description="Disordered" evidence="1">
    <location>
        <begin position="75"/>
        <end position="98"/>
    </location>
</feature>
<comment type="caution">
    <text evidence="2">The sequence shown here is derived from an EMBL/GenBank/DDBJ whole genome shotgun (WGS) entry which is preliminary data.</text>
</comment>
<evidence type="ECO:0000256" key="1">
    <source>
        <dbReference type="SAM" id="MobiDB-lite"/>
    </source>
</evidence>
<evidence type="ECO:0000313" key="3">
    <source>
        <dbReference type="Proteomes" id="UP000813385"/>
    </source>
</evidence>
<gene>
    <name evidence="2" type="ORF">B0T11DRAFT_313456</name>
</gene>
<protein>
    <submittedName>
        <fullName evidence="2">Uncharacterized protein</fullName>
    </submittedName>
</protein>
<dbReference type="EMBL" id="JAGPXD010000001">
    <property type="protein sequence ID" value="KAH7374678.1"/>
    <property type="molecule type" value="Genomic_DNA"/>
</dbReference>
<feature type="region of interest" description="Disordered" evidence="1">
    <location>
        <begin position="141"/>
        <end position="169"/>
    </location>
</feature>
<accession>A0A8K0TM17</accession>